<reference evidence="9 10" key="1">
    <citation type="submission" date="2016-10" db="EMBL/GenBank/DDBJ databases">
        <authorList>
            <person name="de Groot N.N."/>
        </authorList>
    </citation>
    <scope>NUCLEOTIDE SEQUENCE [LARGE SCALE GENOMIC DNA]</scope>
    <source>
        <strain evidence="9 10">CGMCC 1.3442</strain>
    </source>
</reference>
<dbReference type="InterPro" id="IPR002502">
    <property type="entry name" value="Amidase_domain"/>
</dbReference>
<dbReference type="OrthoDB" id="9794294at2"/>
<accession>A0A1G9ZN90</accession>
<dbReference type="Proteomes" id="UP000199334">
    <property type="component" value="Unassembled WGS sequence"/>
</dbReference>
<evidence type="ECO:0000256" key="1">
    <source>
        <dbReference type="ARBA" id="ARBA00001561"/>
    </source>
</evidence>
<dbReference type="Pfam" id="PF00395">
    <property type="entry name" value="SLH"/>
    <property type="match status" value="1"/>
</dbReference>
<dbReference type="InterPro" id="IPR001119">
    <property type="entry name" value="SLH_dom"/>
</dbReference>
<organism evidence="9 10">
    <name type="scientific">Tenuibacillus multivorans</name>
    <dbReference type="NCBI Taxonomy" id="237069"/>
    <lineage>
        <taxon>Bacteria</taxon>
        <taxon>Bacillati</taxon>
        <taxon>Bacillota</taxon>
        <taxon>Bacilli</taxon>
        <taxon>Bacillales</taxon>
        <taxon>Bacillaceae</taxon>
        <taxon>Tenuibacillus</taxon>
    </lineage>
</organism>
<dbReference type="PANTHER" id="PTHR30417:SF1">
    <property type="entry name" value="N-ACETYLMURAMOYL-L-ALANINE AMIDASE AMID"/>
    <property type="match status" value="1"/>
</dbReference>
<dbReference type="SUPFAM" id="SSF55846">
    <property type="entry name" value="N-acetylmuramoyl-L-alanine amidase-like"/>
    <property type="match status" value="1"/>
</dbReference>
<keyword evidence="3" id="KW-0732">Signal</keyword>
<protein>
    <recommendedName>
        <fullName evidence="2">N-acetylmuramoyl-L-alanine amidase</fullName>
        <ecNumber evidence="2">3.5.1.28</ecNumber>
    </recommendedName>
    <alternativeName>
        <fullName evidence="7">Autolysin</fullName>
    </alternativeName>
    <alternativeName>
        <fullName evidence="6">Cell wall hydrolase</fullName>
    </alternativeName>
</protein>
<evidence type="ECO:0000313" key="9">
    <source>
        <dbReference type="EMBL" id="SDN22829.1"/>
    </source>
</evidence>
<dbReference type="InterPro" id="IPR036505">
    <property type="entry name" value="Amidase/PGRP_sf"/>
</dbReference>
<evidence type="ECO:0000256" key="2">
    <source>
        <dbReference type="ARBA" id="ARBA00011901"/>
    </source>
</evidence>
<dbReference type="GO" id="GO:0008745">
    <property type="term" value="F:N-acetylmuramoyl-L-alanine amidase activity"/>
    <property type="evidence" value="ECO:0007669"/>
    <property type="project" value="UniProtKB-EC"/>
</dbReference>
<evidence type="ECO:0000256" key="6">
    <source>
        <dbReference type="ARBA" id="ARBA00030881"/>
    </source>
</evidence>
<dbReference type="PANTHER" id="PTHR30417">
    <property type="entry name" value="N-ACETYLMURAMOYL-L-ALANINE AMIDASE AMID"/>
    <property type="match status" value="1"/>
</dbReference>
<dbReference type="Gene3D" id="3.40.80.10">
    <property type="entry name" value="Peptidoglycan recognition protein-like"/>
    <property type="match status" value="1"/>
</dbReference>
<name>A0A1G9ZN90_9BACI</name>
<proteinExistence type="predicted"/>
<dbReference type="GO" id="GO:0009254">
    <property type="term" value="P:peptidoglycan turnover"/>
    <property type="evidence" value="ECO:0007669"/>
    <property type="project" value="TreeGrafter"/>
</dbReference>
<dbReference type="EMBL" id="FNIG01000003">
    <property type="protein sequence ID" value="SDN22829.1"/>
    <property type="molecule type" value="Genomic_DNA"/>
</dbReference>
<evidence type="ECO:0000256" key="7">
    <source>
        <dbReference type="ARBA" id="ARBA00032390"/>
    </source>
</evidence>
<comment type="catalytic activity">
    <reaction evidence="1">
        <text>Hydrolyzes the link between N-acetylmuramoyl residues and L-amino acid residues in certain cell-wall glycopeptides.</text>
        <dbReference type="EC" id="3.5.1.28"/>
    </reaction>
</comment>
<sequence length="239" mass="27669">MPVNNKYTIQRRYIRRGNARSGQKLVTSIPQFIVAHETANNNADADDHFNYFNNQQPSASAHTFIDDSKILEIIPLDEKAWHVQYQVTRDNEMFGEDANDAAIGVELCRPGSFSQAYDRYVWYFAYLCRNYNLRPSDHIVAHSYLDPSRRSDPQSWLQPNGVSWSEFLNDVQYYYDRWDVMGSVYKDVPDNHWAIDSIEQMKELGIMSGYPDGTFGLGEAVTREEIAVIADRLYRQLSS</sequence>
<evidence type="ECO:0000256" key="4">
    <source>
        <dbReference type="ARBA" id="ARBA00022801"/>
    </source>
</evidence>
<evidence type="ECO:0000256" key="5">
    <source>
        <dbReference type="ARBA" id="ARBA00023316"/>
    </source>
</evidence>
<gene>
    <name evidence="9" type="ORF">SAMN05216498_1776</name>
</gene>
<dbReference type="InterPro" id="IPR051206">
    <property type="entry name" value="NAMLAA_amidase_2"/>
</dbReference>
<dbReference type="CDD" id="cd06583">
    <property type="entry name" value="PGRP"/>
    <property type="match status" value="1"/>
</dbReference>
<keyword evidence="4" id="KW-0378">Hydrolase</keyword>
<dbReference type="SMART" id="SM00644">
    <property type="entry name" value="Ami_2"/>
    <property type="match status" value="1"/>
</dbReference>
<dbReference type="GO" id="GO:0009253">
    <property type="term" value="P:peptidoglycan catabolic process"/>
    <property type="evidence" value="ECO:0007669"/>
    <property type="project" value="InterPro"/>
</dbReference>
<dbReference type="EC" id="3.5.1.28" evidence="2"/>
<evidence type="ECO:0000259" key="8">
    <source>
        <dbReference type="PROSITE" id="PS51272"/>
    </source>
</evidence>
<dbReference type="PROSITE" id="PS51272">
    <property type="entry name" value="SLH"/>
    <property type="match status" value="1"/>
</dbReference>
<evidence type="ECO:0000313" key="10">
    <source>
        <dbReference type="Proteomes" id="UP000199334"/>
    </source>
</evidence>
<dbReference type="AlphaFoldDB" id="A0A1G9ZN90"/>
<dbReference type="GO" id="GO:0071555">
    <property type="term" value="P:cell wall organization"/>
    <property type="evidence" value="ECO:0007669"/>
    <property type="project" value="UniProtKB-KW"/>
</dbReference>
<dbReference type="Pfam" id="PF01510">
    <property type="entry name" value="Amidase_2"/>
    <property type="match status" value="1"/>
</dbReference>
<evidence type="ECO:0000256" key="3">
    <source>
        <dbReference type="ARBA" id="ARBA00022729"/>
    </source>
</evidence>
<dbReference type="STRING" id="237069.SAMN05216498_1776"/>
<keyword evidence="10" id="KW-1185">Reference proteome</keyword>
<feature type="domain" description="SLH" evidence="8">
    <location>
        <begin position="181"/>
        <end position="239"/>
    </location>
</feature>
<keyword evidence="5" id="KW-0961">Cell wall biogenesis/degradation</keyword>